<dbReference type="SUPFAM" id="SSF51735">
    <property type="entry name" value="NAD(P)-binding Rossmann-fold domains"/>
    <property type="match status" value="1"/>
</dbReference>
<dbReference type="PANTHER" id="PTHR43162:SF1">
    <property type="entry name" value="PRESTALK A DIFFERENTIATION PROTEIN A"/>
    <property type="match status" value="1"/>
</dbReference>
<name>A0A1H2MPG6_9ACTN</name>
<dbReference type="OrthoDB" id="3250520at2"/>
<proteinExistence type="predicted"/>
<dbReference type="Gene3D" id="3.90.25.10">
    <property type="entry name" value="UDP-galactose 4-epimerase, domain 1"/>
    <property type="match status" value="1"/>
</dbReference>
<evidence type="ECO:0000259" key="1">
    <source>
        <dbReference type="Pfam" id="PF13460"/>
    </source>
</evidence>
<organism evidence="2 3">
    <name type="scientific">Microlunatus sagamiharensis</name>
    <dbReference type="NCBI Taxonomy" id="546874"/>
    <lineage>
        <taxon>Bacteria</taxon>
        <taxon>Bacillati</taxon>
        <taxon>Actinomycetota</taxon>
        <taxon>Actinomycetes</taxon>
        <taxon>Propionibacteriales</taxon>
        <taxon>Propionibacteriaceae</taxon>
        <taxon>Microlunatus</taxon>
    </lineage>
</organism>
<dbReference type="Gene3D" id="3.40.50.720">
    <property type="entry name" value="NAD(P)-binding Rossmann-like Domain"/>
    <property type="match status" value="1"/>
</dbReference>
<reference evidence="3" key="1">
    <citation type="submission" date="2016-10" db="EMBL/GenBank/DDBJ databases">
        <authorList>
            <person name="Varghese N."/>
            <person name="Submissions S."/>
        </authorList>
    </citation>
    <scope>NUCLEOTIDE SEQUENCE [LARGE SCALE GENOMIC DNA]</scope>
    <source>
        <strain evidence="3">DSM 21743</strain>
    </source>
</reference>
<dbReference type="AlphaFoldDB" id="A0A1H2MPG6"/>
<dbReference type="EMBL" id="LT629799">
    <property type="protein sequence ID" value="SDU95123.1"/>
    <property type="molecule type" value="Genomic_DNA"/>
</dbReference>
<feature type="domain" description="NAD(P)-binding" evidence="1">
    <location>
        <begin position="11"/>
        <end position="187"/>
    </location>
</feature>
<dbReference type="Pfam" id="PF13460">
    <property type="entry name" value="NAD_binding_10"/>
    <property type="match status" value="1"/>
</dbReference>
<evidence type="ECO:0000313" key="3">
    <source>
        <dbReference type="Proteomes" id="UP000198825"/>
    </source>
</evidence>
<sequence>MDTDSKTLVTGATGDIGGTLVRLLKDSGHPFRVMCRRPDQVEAFAADGVEAVHGDFADPASVRQALEGCDQLFLLPPFTAQMVEQTRAAIDAAREADVGHVVKISAADANPDSPVPWAADHGRVDTYLRASGLSWTLLRPSCFFNLLAVMAPAIRRGLLPGMSGHGATTFIDSPDIAAAAARVLTDPSTQGGLGDQGRDYLLTGTQPLSLPQSAEILTAELGHRVRYLPVPAPLVYLAARAKGVPVREARGIVNQFAVVVRRGLDNVRVHSTDLEHLIGRPPTDMSTYVRTHRTELT</sequence>
<gene>
    <name evidence="2" type="ORF">SAMN04488544_2469</name>
</gene>
<dbReference type="PANTHER" id="PTHR43162">
    <property type="match status" value="1"/>
</dbReference>
<dbReference type="InterPro" id="IPR016040">
    <property type="entry name" value="NAD(P)-bd_dom"/>
</dbReference>
<protein>
    <submittedName>
        <fullName evidence="2">Uncharacterized conserved protein YbjT, contains NAD(P)-binding and DUF2867 domains</fullName>
    </submittedName>
</protein>
<dbReference type="InterPro" id="IPR051604">
    <property type="entry name" value="Ergot_Alk_Oxidoreductase"/>
</dbReference>
<keyword evidence="3" id="KW-1185">Reference proteome</keyword>
<dbReference type="CDD" id="cd05269">
    <property type="entry name" value="TMR_SDR_a"/>
    <property type="match status" value="1"/>
</dbReference>
<dbReference type="InterPro" id="IPR036291">
    <property type="entry name" value="NAD(P)-bd_dom_sf"/>
</dbReference>
<dbReference type="Proteomes" id="UP000198825">
    <property type="component" value="Chromosome I"/>
</dbReference>
<evidence type="ECO:0000313" key="2">
    <source>
        <dbReference type="EMBL" id="SDU95123.1"/>
    </source>
</evidence>
<dbReference type="STRING" id="546874.SAMN04488544_2469"/>
<accession>A0A1H2MPG6</accession>
<dbReference type="RefSeq" id="WP_091074730.1">
    <property type="nucleotide sequence ID" value="NZ_LT629799.1"/>
</dbReference>